<feature type="chain" id="PRO_5012466137" evidence="2">
    <location>
        <begin position="26"/>
        <end position="273"/>
    </location>
</feature>
<evidence type="ECO:0000256" key="1">
    <source>
        <dbReference type="SAM" id="Phobius"/>
    </source>
</evidence>
<organism evidence="3 4">
    <name type="scientific">Folsomia candida</name>
    <name type="common">Springtail</name>
    <dbReference type="NCBI Taxonomy" id="158441"/>
    <lineage>
        <taxon>Eukaryota</taxon>
        <taxon>Metazoa</taxon>
        <taxon>Ecdysozoa</taxon>
        <taxon>Arthropoda</taxon>
        <taxon>Hexapoda</taxon>
        <taxon>Collembola</taxon>
        <taxon>Entomobryomorpha</taxon>
        <taxon>Isotomoidea</taxon>
        <taxon>Isotomidae</taxon>
        <taxon>Proisotominae</taxon>
        <taxon>Folsomia</taxon>
    </lineage>
</organism>
<comment type="caution">
    <text evidence="3">The sequence shown here is derived from an EMBL/GenBank/DDBJ whole genome shotgun (WGS) entry which is preliminary data.</text>
</comment>
<evidence type="ECO:0000256" key="2">
    <source>
        <dbReference type="SAM" id="SignalP"/>
    </source>
</evidence>
<dbReference type="EMBL" id="LNIX01000020">
    <property type="protein sequence ID" value="OXA44129.1"/>
    <property type="molecule type" value="Genomic_DNA"/>
</dbReference>
<proteinExistence type="predicted"/>
<accession>A0A226DG19</accession>
<keyword evidence="2" id="KW-0732">Signal</keyword>
<gene>
    <name evidence="3" type="ORF">Fcan01_21234</name>
</gene>
<keyword evidence="1" id="KW-0812">Transmembrane</keyword>
<name>A0A226DG19_FOLCA</name>
<evidence type="ECO:0000313" key="4">
    <source>
        <dbReference type="Proteomes" id="UP000198287"/>
    </source>
</evidence>
<keyword evidence="1" id="KW-0472">Membrane</keyword>
<sequence length="273" mass="29985">MSGFPLCTRKTILVVLFVFVGLVSAEEKMKDEAHSLKLLKETVPLKKLLEKAAHDEEISASNDVDGNEKKSDQLRQYGWGWGSPSYSSGGYDTSLYTLIAVAAFAALFGALFFELATGGTFRALGSTFSLPFSMDSERMADLVGKVSNFISEIDWKGVVHNATEFGAKHRVLRDVSEQTGVLKWLKAYKKDPVEYQCIRKVACETLAESPLVARSMKAPFGGAVLSALGIFIENGDELQSIVQDTIGNPDKCKDMAPWGFCEEDDDELNSEEN</sequence>
<keyword evidence="1" id="KW-1133">Transmembrane helix</keyword>
<protein>
    <submittedName>
        <fullName evidence="3">Uncharacterized protein</fullName>
    </submittedName>
</protein>
<dbReference type="AlphaFoldDB" id="A0A226DG19"/>
<evidence type="ECO:0000313" key="3">
    <source>
        <dbReference type="EMBL" id="OXA44129.1"/>
    </source>
</evidence>
<dbReference type="Proteomes" id="UP000198287">
    <property type="component" value="Unassembled WGS sequence"/>
</dbReference>
<reference evidence="3 4" key="1">
    <citation type="submission" date="2015-12" db="EMBL/GenBank/DDBJ databases">
        <title>The genome of Folsomia candida.</title>
        <authorList>
            <person name="Faddeeva A."/>
            <person name="Derks M.F."/>
            <person name="Anvar Y."/>
            <person name="Smit S."/>
            <person name="Van Straalen N."/>
            <person name="Roelofs D."/>
        </authorList>
    </citation>
    <scope>NUCLEOTIDE SEQUENCE [LARGE SCALE GENOMIC DNA]</scope>
    <source>
        <strain evidence="3 4">VU population</strain>
        <tissue evidence="3">Whole body</tissue>
    </source>
</reference>
<feature type="transmembrane region" description="Helical" evidence="1">
    <location>
        <begin position="94"/>
        <end position="113"/>
    </location>
</feature>
<keyword evidence="4" id="KW-1185">Reference proteome</keyword>
<feature type="signal peptide" evidence="2">
    <location>
        <begin position="1"/>
        <end position="25"/>
    </location>
</feature>